<evidence type="ECO:0000256" key="5">
    <source>
        <dbReference type="ARBA" id="ARBA00022448"/>
    </source>
</evidence>
<keyword evidence="9 12" id="KW-0201">Cytochrome c-type biogenesis</keyword>
<evidence type="ECO:0000256" key="10">
    <source>
        <dbReference type="ARBA" id="ARBA00022989"/>
    </source>
</evidence>
<sequence length="52" mass="5699">MNDPHLGFIVASYAIGLVVVAGAIAWTVIDHRIQSRALAELEARSGRRRSPR</sequence>
<proteinExistence type="inferred from homology"/>
<evidence type="ECO:0000256" key="6">
    <source>
        <dbReference type="ARBA" id="ARBA00022475"/>
    </source>
</evidence>
<dbReference type="GO" id="GO:0015886">
    <property type="term" value="P:heme transport"/>
    <property type="evidence" value="ECO:0007669"/>
    <property type="project" value="InterPro"/>
</dbReference>
<protein>
    <recommendedName>
        <fullName evidence="4 12">Heme exporter protein D</fullName>
    </recommendedName>
</protein>
<keyword evidence="10 12" id="KW-1133">Transmembrane helix</keyword>
<evidence type="ECO:0000256" key="11">
    <source>
        <dbReference type="ARBA" id="ARBA00023136"/>
    </source>
</evidence>
<accession>A0A9W6MW43</accession>
<dbReference type="NCBIfam" id="TIGR03141">
    <property type="entry name" value="cytochro_ccmD"/>
    <property type="match status" value="1"/>
</dbReference>
<keyword evidence="6 12" id="KW-1003">Cell membrane</keyword>
<evidence type="ECO:0000256" key="2">
    <source>
        <dbReference type="ARBA" id="ARBA00004377"/>
    </source>
</evidence>
<comment type="function">
    <text evidence="1 12">Required for the export of heme to the periplasm for the biogenesis of c-type cytochromes.</text>
</comment>
<reference evidence="13" key="1">
    <citation type="journal article" date="2014" name="Int. J. Syst. Evol. Microbiol.">
        <title>Complete genome sequence of Corynebacterium casei LMG S-19264T (=DSM 44701T), isolated from a smear-ripened cheese.</title>
        <authorList>
            <consortium name="US DOE Joint Genome Institute (JGI-PGF)"/>
            <person name="Walter F."/>
            <person name="Albersmeier A."/>
            <person name="Kalinowski J."/>
            <person name="Ruckert C."/>
        </authorList>
    </citation>
    <scope>NUCLEOTIDE SEQUENCE</scope>
    <source>
        <strain evidence="13">VKM B-2347</strain>
    </source>
</reference>
<keyword evidence="5 12" id="KW-0813">Transport</keyword>
<gene>
    <name evidence="13" type="ORF">GCM10008179_23060</name>
</gene>
<dbReference type="GO" id="GO:0005886">
    <property type="term" value="C:plasma membrane"/>
    <property type="evidence" value="ECO:0007669"/>
    <property type="project" value="UniProtKB-SubCell"/>
</dbReference>
<evidence type="ECO:0000256" key="7">
    <source>
        <dbReference type="ARBA" id="ARBA00022519"/>
    </source>
</evidence>
<evidence type="ECO:0000313" key="14">
    <source>
        <dbReference type="Proteomes" id="UP001143372"/>
    </source>
</evidence>
<evidence type="ECO:0000256" key="3">
    <source>
        <dbReference type="ARBA" id="ARBA00008741"/>
    </source>
</evidence>
<evidence type="ECO:0000313" key="13">
    <source>
        <dbReference type="EMBL" id="GLK68668.1"/>
    </source>
</evidence>
<keyword evidence="7 12" id="KW-0997">Cell inner membrane</keyword>
<evidence type="ECO:0000256" key="8">
    <source>
        <dbReference type="ARBA" id="ARBA00022692"/>
    </source>
</evidence>
<evidence type="ECO:0000256" key="12">
    <source>
        <dbReference type="RuleBase" id="RU363101"/>
    </source>
</evidence>
<evidence type="ECO:0000256" key="1">
    <source>
        <dbReference type="ARBA" id="ARBA00002442"/>
    </source>
</evidence>
<dbReference type="Proteomes" id="UP001143372">
    <property type="component" value="Unassembled WGS sequence"/>
</dbReference>
<dbReference type="AlphaFoldDB" id="A0A9W6MW43"/>
<dbReference type="Pfam" id="PF04995">
    <property type="entry name" value="CcmD"/>
    <property type="match status" value="1"/>
</dbReference>
<keyword evidence="8 12" id="KW-0812">Transmembrane</keyword>
<keyword evidence="14" id="KW-1185">Reference proteome</keyword>
<comment type="caution">
    <text evidence="13">The sequence shown here is derived from an EMBL/GenBank/DDBJ whole genome shotgun (WGS) entry which is preliminary data.</text>
</comment>
<organism evidence="13 14">
    <name type="scientific">Hansschlegelia plantiphila</name>
    <dbReference type="NCBI Taxonomy" id="374655"/>
    <lineage>
        <taxon>Bacteria</taxon>
        <taxon>Pseudomonadati</taxon>
        <taxon>Pseudomonadota</taxon>
        <taxon>Alphaproteobacteria</taxon>
        <taxon>Hyphomicrobiales</taxon>
        <taxon>Methylopilaceae</taxon>
        <taxon>Hansschlegelia</taxon>
    </lineage>
</organism>
<comment type="subcellular location">
    <subcellularLocation>
        <location evidence="2 12">Cell inner membrane</location>
        <topology evidence="2 12">Single-pass membrane protein</topology>
    </subcellularLocation>
</comment>
<evidence type="ECO:0000256" key="9">
    <source>
        <dbReference type="ARBA" id="ARBA00022748"/>
    </source>
</evidence>
<dbReference type="RefSeq" id="WP_271168896.1">
    <property type="nucleotide sequence ID" value="NZ_BSFI01000008.1"/>
</dbReference>
<dbReference type="InterPro" id="IPR007078">
    <property type="entry name" value="Haem_export_protD_CcmD"/>
</dbReference>
<evidence type="ECO:0000256" key="4">
    <source>
        <dbReference type="ARBA" id="ARBA00016461"/>
    </source>
</evidence>
<feature type="transmembrane region" description="Helical" evidence="12">
    <location>
        <begin position="6"/>
        <end position="29"/>
    </location>
</feature>
<reference evidence="13" key="2">
    <citation type="submission" date="2023-01" db="EMBL/GenBank/DDBJ databases">
        <authorList>
            <person name="Sun Q."/>
            <person name="Evtushenko L."/>
        </authorList>
    </citation>
    <scope>NUCLEOTIDE SEQUENCE</scope>
    <source>
        <strain evidence="13">VKM B-2347</strain>
    </source>
</reference>
<comment type="similarity">
    <text evidence="3 12">Belongs to the CcmD/CycX/HelD family.</text>
</comment>
<dbReference type="EMBL" id="BSFI01000008">
    <property type="protein sequence ID" value="GLK68668.1"/>
    <property type="molecule type" value="Genomic_DNA"/>
</dbReference>
<dbReference type="GO" id="GO:0017004">
    <property type="term" value="P:cytochrome complex assembly"/>
    <property type="evidence" value="ECO:0007669"/>
    <property type="project" value="UniProtKB-KW"/>
</dbReference>
<name>A0A9W6MW43_9HYPH</name>
<keyword evidence="11 12" id="KW-0472">Membrane</keyword>